<feature type="compositionally biased region" description="Low complexity" evidence="1">
    <location>
        <begin position="198"/>
        <end position="219"/>
    </location>
</feature>
<name>A0A5B0QG09_PUCGR</name>
<proteinExistence type="predicted"/>
<sequence length="459" mass="50130">MQTDESESPTMVAGGGASAVYSRSTVSNLSRSSIDFQSSPQERALVSQLLNKIGLYPEESSPEAKSPIVNGAAYHPVKKYGSLDQLGPPPPKRIVQASYTKLQRAVAETPLMWADENPSSSSGTNERKRDSTVWLYSSATPYQLESWSATSSATLGLMSASRPKPPLDSLLRQRQQLLIQGRPGVLGGTYRLREDSRSSTLSSSTTVGGLSPSDRTTTSKSEKSSSNRALRRTSRRQEALRPLGIPSSTDSCSYTNEYDSERGLVGLRGRRRRRRPAGSGGRMGLHRCDGPRPSGARVDMYLADVLESLVKKKLLGPPRALLPLHPCPSTRYCCPPRPHRLVLAMCQLPHPRPSILIKAASSSLGLFLYCFVSSTIHPPACLSTKINVFIPLLTLIGLFESDFATSASILPVPESITLIGFHHQHQSDFTCLTSHYHIILPHLLPPPSTLSDSRLWHVL</sequence>
<dbReference type="EMBL" id="VSWC01000016">
    <property type="protein sequence ID" value="KAA1112072.1"/>
    <property type="molecule type" value="Genomic_DNA"/>
</dbReference>
<evidence type="ECO:0000313" key="3">
    <source>
        <dbReference type="Proteomes" id="UP000324748"/>
    </source>
</evidence>
<protein>
    <submittedName>
        <fullName evidence="2">Uncharacterized protein</fullName>
    </submittedName>
</protein>
<organism evidence="2 3">
    <name type="scientific">Puccinia graminis f. sp. tritici</name>
    <dbReference type="NCBI Taxonomy" id="56615"/>
    <lineage>
        <taxon>Eukaryota</taxon>
        <taxon>Fungi</taxon>
        <taxon>Dikarya</taxon>
        <taxon>Basidiomycota</taxon>
        <taxon>Pucciniomycotina</taxon>
        <taxon>Pucciniomycetes</taxon>
        <taxon>Pucciniales</taxon>
        <taxon>Pucciniaceae</taxon>
        <taxon>Puccinia</taxon>
    </lineage>
</organism>
<evidence type="ECO:0000256" key="1">
    <source>
        <dbReference type="SAM" id="MobiDB-lite"/>
    </source>
</evidence>
<keyword evidence="3" id="KW-1185">Reference proteome</keyword>
<reference evidence="2 3" key="1">
    <citation type="submission" date="2019-05" db="EMBL/GenBank/DDBJ databases">
        <title>Emergence of the Ug99 lineage of the wheat stem rust pathogen through somatic hybridization.</title>
        <authorList>
            <person name="Li F."/>
            <person name="Upadhyaya N.M."/>
            <person name="Sperschneider J."/>
            <person name="Matny O."/>
            <person name="Nguyen-Phuc H."/>
            <person name="Mago R."/>
            <person name="Raley C."/>
            <person name="Miller M.E."/>
            <person name="Silverstein K.A.T."/>
            <person name="Henningsen E."/>
            <person name="Hirsch C.D."/>
            <person name="Visser B."/>
            <person name="Pretorius Z.A."/>
            <person name="Steffenson B.J."/>
            <person name="Schwessinger B."/>
            <person name="Dodds P.N."/>
            <person name="Figueroa M."/>
        </authorList>
    </citation>
    <scope>NUCLEOTIDE SEQUENCE [LARGE SCALE GENOMIC DNA]</scope>
    <source>
        <strain evidence="2">21-0</strain>
    </source>
</reference>
<dbReference type="AlphaFoldDB" id="A0A5B0QG09"/>
<dbReference type="OrthoDB" id="9451547at2759"/>
<feature type="region of interest" description="Disordered" evidence="1">
    <location>
        <begin position="186"/>
        <end position="291"/>
    </location>
</feature>
<feature type="compositionally biased region" description="Polar residues" evidence="1">
    <location>
        <begin position="246"/>
        <end position="257"/>
    </location>
</feature>
<comment type="caution">
    <text evidence="2">The sequence shown here is derived from an EMBL/GenBank/DDBJ whole genome shotgun (WGS) entry which is preliminary data.</text>
</comment>
<dbReference type="Proteomes" id="UP000324748">
    <property type="component" value="Unassembled WGS sequence"/>
</dbReference>
<accession>A0A5B0QG09</accession>
<gene>
    <name evidence="2" type="ORF">PGT21_021886</name>
</gene>
<evidence type="ECO:0000313" key="2">
    <source>
        <dbReference type="EMBL" id="KAA1112072.1"/>
    </source>
</evidence>